<dbReference type="InterPro" id="IPR016147">
    <property type="entry name" value="Pili_assmbl_chaperone_N"/>
</dbReference>
<dbReference type="InterPro" id="IPR008962">
    <property type="entry name" value="PapD-like_sf"/>
</dbReference>
<evidence type="ECO:0000313" key="10">
    <source>
        <dbReference type="Proteomes" id="UP001306510"/>
    </source>
</evidence>
<proteinExistence type="inferred from homology"/>
<dbReference type="SUPFAM" id="SSF49584">
    <property type="entry name" value="Periplasmic chaperone C-domain"/>
    <property type="match status" value="1"/>
</dbReference>
<dbReference type="PRINTS" id="PR00969">
    <property type="entry name" value="CHAPERONPILI"/>
</dbReference>
<dbReference type="InterPro" id="IPR013783">
    <property type="entry name" value="Ig-like_fold"/>
</dbReference>
<dbReference type="InterPro" id="IPR016148">
    <property type="entry name" value="Pili_assmbl_chaperone_C"/>
</dbReference>
<comment type="similarity">
    <text evidence="2">Belongs to the periplasmic pilus chaperone family.</text>
</comment>
<reference evidence="9 10" key="1">
    <citation type="submission" date="2022-04" db="EMBL/GenBank/DDBJ databases">
        <title>Whole genome surviellance of AMR bacteria from Assam, India: One Health Study.</title>
        <authorList>
            <person name="Mendem S.K."/>
            <person name="Rakshit O."/>
            <person name="Murugesan D."/>
            <person name="Shome R."/>
            <person name="Raisen C."/>
            <person name="Holmes M.A."/>
            <person name="Saikia K."/>
            <person name="Shome B.R."/>
        </authorList>
    </citation>
    <scope>NUCLEOTIDE SEQUENCE [LARGE SCALE GENOMIC DNA]</scope>
    <source>
        <strain evidence="9 10">MGG-11lp</strain>
    </source>
</reference>
<gene>
    <name evidence="9" type="ORF">MXM28_21480</name>
</gene>
<dbReference type="InterPro" id="IPR036316">
    <property type="entry name" value="Pili_assmbl_chap_C_dom_sf"/>
</dbReference>
<dbReference type="RefSeq" id="WP_325848927.1">
    <property type="nucleotide sequence ID" value="NZ_JALLMC010000011.1"/>
</dbReference>
<sequence>MKFLPAFLIIFAFLPVARAVVNVEGTRVIIHQGERSASLTLSNSEKQPTMVQIWSDNFDPLTPPEKTTTPLIAVPSVFSMKPGEVRVVQLMLTSTGTLSKDKEPLFWLNIYQIPSNTAAVSGVRQVVLPLRLRMKVFIRPEGVDDPVEQDGNKLRFILQSTKNGERMLVTNPTPWHMTLTNMSFMRSGLGGIMVAPASNVSIPVEPGKGTRPFKYELINDLGTRWVYSVR</sequence>
<evidence type="ECO:0000256" key="4">
    <source>
        <dbReference type="ARBA" id="ARBA00022764"/>
    </source>
</evidence>
<evidence type="ECO:0000313" key="9">
    <source>
        <dbReference type="EMBL" id="MEB6412247.1"/>
    </source>
</evidence>
<comment type="caution">
    <text evidence="9">The sequence shown here is derived from an EMBL/GenBank/DDBJ whole genome shotgun (WGS) entry which is preliminary data.</text>
</comment>
<dbReference type="PANTHER" id="PTHR30251">
    <property type="entry name" value="PILUS ASSEMBLY CHAPERONE"/>
    <property type="match status" value="1"/>
</dbReference>
<evidence type="ECO:0000256" key="1">
    <source>
        <dbReference type="ARBA" id="ARBA00004418"/>
    </source>
</evidence>
<keyword evidence="4" id="KW-0574">Periplasm</keyword>
<dbReference type="Proteomes" id="UP001306510">
    <property type="component" value="Unassembled WGS sequence"/>
</dbReference>
<keyword evidence="10" id="KW-1185">Reference proteome</keyword>
<comment type="subcellular location">
    <subcellularLocation>
        <location evidence="1">Periplasm</location>
    </subcellularLocation>
</comment>
<accession>A0ABU6E7N8</accession>
<name>A0ABU6E7N8_9ENTR</name>
<keyword evidence="5" id="KW-0143">Chaperone</keyword>
<dbReference type="Gene3D" id="2.60.40.10">
    <property type="entry name" value="Immunoglobulins"/>
    <property type="match status" value="2"/>
</dbReference>
<dbReference type="Pfam" id="PF02753">
    <property type="entry name" value="PapD_C"/>
    <property type="match status" value="1"/>
</dbReference>
<protein>
    <submittedName>
        <fullName evidence="9">Fimbria/pilus periplasmic chaperone</fullName>
    </submittedName>
</protein>
<feature type="signal peptide" evidence="6">
    <location>
        <begin position="1"/>
        <end position="19"/>
    </location>
</feature>
<evidence type="ECO:0000256" key="5">
    <source>
        <dbReference type="ARBA" id="ARBA00023186"/>
    </source>
</evidence>
<evidence type="ECO:0000256" key="6">
    <source>
        <dbReference type="SAM" id="SignalP"/>
    </source>
</evidence>
<dbReference type="EMBL" id="JALLMC010000011">
    <property type="protein sequence ID" value="MEB6412247.1"/>
    <property type="molecule type" value="Genomic_DNA"/>
</dbReference>
<dbReference type="PANTHER" id="PTHR30251:SF7">
    <property type="entry name" value="FIMBRIAE CHAPARONE"/>
    <property type="match status" value="1"/>
</dbReference>
<dbReference type="Pfam" id="PF00345">
    <property type="entry name" value="PapD_N"/>
    <property type="match status" value="1"/>
</dbReference>
<dbReference type="InterPro" id="IPR001829">
    <property type="entry name" value="Pili_assmbl_chaperone_bac"/>
</dbReference>
<feature type="chain" id="PRO_5045962128" evidence="6">
    <location>
        <begin position="20"/>
        <end position="230"/>
    </location>
</feature>
<feature type="domain" description="Pili assembly chaperone N-terminal" evidence="7">
    <location>
        <begin position="21"/>
        <end position="143"/>
    </location>
</feature>
<feature type="domain" description="Pili assembly chaperone C-terminal" evidence="8">
    <location>
        <begin position="169"/>
        <end position="223"/>
    </location>
</feature>
<evidence type="ECO:0000259" key="8">
    <source>
        <dbReference type="Pfam" id="PF02753"/>
    </source>
</evidence>
<dbReference type="SUPFAM" id="SSF49354">
    <property type="entry name" value="PapD-like"/>
    <property type="match status" value="1"/>
</dbReference>
<evidence type="ECO:0000259" key="7">
    <source>
        <dbReference type="Pfam" id="PF00345"/>
    </source>
</evidence>
<dbReference type="InterPro" id="IPR050643">
    <property type="entry name" value="Periplasmic_pilus_chap"/>
</dbReference>
<keyword evidence="3 6" id="KW-0732">Signal</keyword>
<evidence type="ECO:0000256" key="2">
    <source>
        <dbReference type="ARBA" id="ARBA00007399"/>
    </source>
</evidence>
<evidence type="ECO:0000256" key="3">
    <source>
        <dbReference type="ARBA" id="ARBA00022729"/>
    </source>
</evidence>
<organism evidence="9 10">
    <name type="scientific">Enterobacter vonholyi</name>
    <dbReference type="NCBI Taxonomy" id="2797505"/>
    <lineage>
        <taxon>Bacteria</taxon>
        <taxon>Pseudomonadati</taxon>
        <taxon>Pseudomonadota</taxon>
        <taxon>Gammaproteobacteria</taxon>
        <taxon>Enterobacterales</taxon>
        <taxon>Enterobacteriaceae</taxon>
        <taxon>Enterobacter</taxon>
    </lineage>
</organism>